<organism evidence="2 3">
    <name type="scientific">Pseudomarimonas salicorniae</name>
    <dbReference type="NCBI Taxonomy" id="2933270"/>
    <lineage>
        <taxon>Bacteria</taxon>
        <taxon>Pseudomonadati</taxon>
        <taxon>Pseudomonadota</taxon>
        <taxon>Gammaproteobacteria</taxon>
        <taxon>Lysobacterales</taxon>
        <taxon>Lysobacteraceae</taxon>
        <taxon>Pseudomarimonas</taxon>
    </lineage>
</organism>
<protein>
    <submittedName>
        <fullName evidence="2">GtrA family protein</fullName>
    </submittedName>
</protein>
<feature type="transmembrane region" description="Helical" evidence="1">
    <location>
        <begin position="103"/>
        <end position="123"/>
    </location>
</feature>
<sequence length="141" mass="15356">MILRQYLKFFINGGLLGLIAWGLQLLLFRFFEDARAPYPYALASALTYLPLVVLNFAIQKRFIFGVPGAFPRFVVANLAIMLLVAACSPVFKALLGSLLGASWGELLGFAAAAIVCSVPSFLLKRSWVFGVRRGVPGESEA</sequence>
<keyword evidence="1" id="KW-1133">Transmembrane helix</keyword>
<proteinExistence type="predicted"/>
<feature type="transmembrane region" description="Helical" evidence="1">
    <location>
        <begin position="9"/>
        <end position="31"/>
    </location>
</feature>
<keyword evidence="3" id="KW-1185">Reference proteome</keyword>
<comment type="caution">
    <text evidence="2">The sequence shown here is derived from an EMBL/GenBank/DDBJ whole genome shotgun (WGS) entry which is preliminary data.</text>
</comment>
<reference evidence="2" key="1">
    <citation type="submission" date="2022-04" db="EMBL/GenBank/DDBJ databases">
        <title>Lysobacter sp. CAU 1642 isolated from sea sand.</title>
        <authorList>
            <person name="Kim W."/>
        </authorList>
    </citation>
    <scope>NUCLEOTIDE SEQUENCE</scope>
    <source>
        <strain evidence="2">CAU 1642</strain>
    </source>
</reference>
<evidence type="ECO:0000313" key="2">
    <source>
        <dbReference type="EMBL" id="MCK7594470.1"/>
    </source>
</evidence>
<name>A0ABT0GIU9_9GAMM</name>
<keyword evidence="1" id="KW-0812">Transmembrane</keyword>
<dbReference type="Proteomes" id="UP001431449">
    <property type="component" value="Unassembled WGS sequence"/>
</dbReference>
<accession>A0ABT0GIU9</accession>
<evidence type="ECO:0000256" key="1">
    <source>
        <dbReference type="SAM" id="Phobius"/>
    </source>
</evidence>
<feature type="transmembrane region" description="Helical" evidence="1">
    <location>
        <begin position="70"/>
        <end position="91"/>
    </location>
</feature>
<dbReference type="EMBL" id="JALNMH010000010">
    <property type="protein sequence ID" value="MCK7594470.1"/>
    <property type="molecule type" value="Genomic_DNA"/>
</dbReference>
<keyword evidence="1" id="KW-0472">Membrane</keyword>
<feature type="transmembrane region" description="Helical" evidence="1">
    <location>
        <begin position="37"/>
        <end position="58"/>
    </location>
</feature>
<dbReference type="RefSeq" id="WP_248209749.1">
    <property type="nucleotide sequence ID" value="NZ_JALNMH010000010.1"/>
</dbReference>
<evidence type="ECO:0000313" key="3">
    <source>
        <dbReference type="Proteomes" id="UP001431449"/>
    </source>
</evidence>
<gene>
    <name evidence="2" type="ORF">M0G41_12405</name>
</gene>